<evidence type="ECO:0000256" key="2">
    <source>
        <dbReference type="ARBA" id="ARBA00009256"/>
    </source>
</evidence>
<evidence type="ECO:0000256" key="4">
    <source>
        <dbReference type="ARBA" id="ARBA00022655"/>
    </source>
</evidence>
<feature type="active site" description="Proton donor" evidence="8">
    <location>
        <position position="38"/>
    </location>
</feature>
<protein>
    <recommendedName>
        <fullName evidence="8">Pantothenate synthetase</fullName>
        <shortName evidence="8">PS</shortName>
        <ecNumber evidence="8">6.3.2.1</ecNumber>
    </recommendedName>
    <alternativeName>
        <fullName evidence="8">Pantoate--beta-alanine ligase</fullName>
    </alternativeName>
    <alternativeName>
        <fullName evidence="8">Pantoate-activating enzyme</fullName>
    </alternativeName>
</protein>
<dbReference type="EMBL" id="JAVRHY010000003">
    <property type="protein sequence ID" value="MDT0617732.1"/>
    <property type="molecule type" value="Genomic_DNA"/>
</dbReference>
<proteinExistence type="inferred from homology"/>
<comment type="subcellular location">
    <subcellularLocation>
        <location evidence="8">Cytoplasm</location>
    </subcellularLocation>
</comment>
<dbReference type="NCBIfam" id="TIGR00125">
    <property type="entry name" value="cyt_tran_rel"/>
    <property type="match status" value="1"/>
</dbReference>
<dbReference type="RefSeq" id="WP_311657618.1">
    <property type="nucleotide sequence ID" value="NZ_JAVRHY010000003.1"/>
</dbReference>
<evidence type="ECO:0000313" key="10">
    <source>
        <dbReference type="Proteomes" id="UP001259982"/>
    </source>
</evidence>
<reference evidence="9 10" key="1">
    <citation type="submission" date="2023-09" db="EMBL/GenBank/DDBJ databases">
        <authorList>
            <person name="Rey-Velasco X."/>
        </authorList>
    </citation>
    <scope>NUCLEOTIDE SEQUENCE [LARGE SCALE GENOMIC DNA]</scope>
    <source>
        <strain evidence="9 10">P385</strain>
    </source>
</reference>
<sequence length="287" mass="30410">MQTLHDIAELRRALAAARAADRGPVCLVPTMGNLHAGHIALVEAARKLGGIVVASVFVNPLQFGDGEDYDSYPRTLDQDAERLAAAGVDVLYAPGSRVMYPLGPGVATVRVEGVTEGLCGARRPGHFAGVTTVVSMLFNQVQPDIAVFGEKDYQQLVVIRRLVAALHWPVEIVGVPTLREPDGLAMSSRNQYLTTEERELAPALHAALREGAERIAAGDTDASAIEADIAGRLQARGLAPDYVEIRNGDLSRPGRASADPAAGQRLLAAVHLGRARLIDNVAVAPRG</sequence>
<keyword evidence="4 8" id="KW-0566">Pantothenate biosynthesis</keyword>
<dbReference type="Gene3D" id="3.30.1300.10">
    <property type="entry name" value="Pantoate-beta-alanine ligase, C-terminal domain"/>
    <property type="match status" value="1"/>
</dbReference>
<feature type="binding site" evidence="8">
    <location>
        <position position="178"/>
    </location>
    <ligand>
        <name>ATP</name>
        <dbReference type="ChEBI" id="CHEBI:30616"/>
    </ligand>
</feature>
<keyword evidence="10" id="KW-1185">Reference proteome</keyword>
<evidence type="ECO:0000256" key="7">
    <source>
        <dbReference type="ARBA" id="ARBA00048258"/>
    </source>
</evidence>
<keyword evidence="3 8" id="KW-0436">Ligase</keyword>
<evidence type="ECO:0000256" key="5">
    <source>
        <dbReference type="ARBA" id="ARBA00022741"/>
    </source>
</evidence>
<evidence type="ECO:0000256" key="8">
    <source>
        <dbReference type="HAMAP-Rule" id="MF_00158"/>
    </source>
</evidence>
<comment type="caution">
    <text evidence="9">The sequence shown here is derived from an EMBL/GenBank/DDBJ whole genome shotgun (WGS) entry which is preliminary data.</text>
</comment>
<dbReference type="CDD" id="cd00560">
    <property type="entry name" value="PanC"/>
    <property type="match status" value="1"/>
</dbReference>
<gene>
    <name evidence="8 9" type="primary">panC</name>
    <name evidence="9" type="ORF">RM531_04540</name>
</gene>
<dbReference type="Proteomes" id="UP001259982">
    <property type="component" value="Unassembled WGS sequence"/>
</dbReference>
<dbReference type="InterPro" id="IPR004821">
    <property type="entry name" value="Cyt_trans-like"/>
</dbReference>
<evidence type="ECO:0000313" key="9">
    <source>
        <dbReference type="EMBL" id="MDT0617732.1"/>
    </source>
</evidence>
<comment type="function">
    <text evidence="8">Catalyzes the condensation of pantoate with beta-alanine in an ATP-dependent reaction via a pantoyl-adenylate intermediate.</text>
</comment>
<organism evidence="9 10">
    <name type="scientific">Spectribacter acetivorans</name>
    <dbReference type="NCBI Taxonomy" id="3075603"/>
    <lineage>
        <taxon>Bacteria</taxon>
        <taxon>Pseudomonadati</taxon>
        <taxon>Pseudomonadota</taxon>
        <taxon>Gammaproteobacteria</taxon>
        <taxon>Salinisphaerales</taxon>
        <taxon>Salinisphaeraceae</taxon>
        <taxon>Spectribacter</taxon>
    </lineage>
</organism>
<dbReference type="EC" id="6.3.2.1" evidence="8"/>
<comment type="similarity">
    <text evidence="2 8">Belongs to the pantothenate synthetase family.</text>
</comment>
<keyword evidence="5 8" id="KW-0547">Nucleotide-binding</keyword>
<name>A0ABU3B7C3_9GAMM</name>
<dbReference type="HAMAP" id="MF_00158">
    <property type="entry name" value="PanC"/>
    <property type="match status" value="1"/>
</dbReference>
<dbReference type="GO" id="GO:0016874">
    <property type="term" value="F:ligase activity"/>
    <property type="evidence" value="ECO:0007669"/>
    <property type="project" value="UniProtKB-KW"/>
</dbReference>
<keyword evidence="6 8" id="KW-0067">ATP-binding</keyword>
<comment type="pathway">
    <text evidence="1 8">Cofactor biosynthesis; (R)-pantothenate biosynthesis; (R)-pantothenate from (R)-pantoate and beta-alanine: step 1/1.</text>
</comment>
<feature type="binding site" evidence="8">
    <location>
        <begin position="149"/>
        <end position="152"/>
    </location>
    <ligand>
        <name>ATP</name>
        <dbReference type="ChEBI" id="CHEBI:30616"/>
    </ligand>
</feature>
<comment type="miscellaneous">
    <text evidence="8">The reaction proceeds by a bi uni uni bi ping pong mechanism.</text>
</comment>
<feature type="binding site" evidence="8">
    <location>
        <position position="155"/>
    </location>
    <ligand>
        <name>(R)-pantoate</name>
        <dbReference type="ChEBI" id="CHEBI:15980"/>
    </ligand>
</feature>
<comment type="subunit">
    <text evidence="8">Homodimer.</text>
</comment>
<feature type="binding site" evidence="8">
    <location>
        <position position="62"/>
    </location>
    <ligand>
        <name>(R)-pantoate</name>
        <dbReference type="ChEBI" id="CHEBI:15980"/>
    </ligand>
</feature>
<feature type="binding site" evidence="8">
    <location>
        <position position="62"/>
    </location>
    <ligand>
        <name>beta-alanine</name>
        <dbReference type="ChEBI" id="CHEBI:57966"/>
    </ligand>
</feature>
<dbReference type="PANTHER" id="PTHR21299">
    <property type="entry name" value="CYTIDYLATE KINASE/PANTOATE-BETA-ALANINE LIGASE"/>
    <property type="match status" value="1"/>
</dbReference>
<feature type="binding site" evidence="8">
    <location>
        <begin position="186"/>
        <end position="189"/>
    </location>
    <ligand>
        <name>ATP</name>
        <dbReference type="ChEBI" id="CHEBI:30616"/>
    </ligand>
</feature>
<evidence type="ECO:0000256" key="6">
    <source>
        <dbReference type="ARBA" id="ARBA00022840"/>
    </source>
</evidence>
<dbReference type="InterPro" id="IPR042176">
    <property type="entry name" value="Pantoate_ligase_C"/>
</dbReference>
<evidence type="ECO:0000256" key="1">
    <source>
        <dbReference type="ARBA" id="ARBA00004990"/>
    </source>
</evidence>
<dbReference type="SUPFAM" id="SSF52374">
    <property type="entry name" value="Nucleotidylyl transferase"/>
    <property type="match status" value="1"/>
</dbReference>
<dbReference type="Pfam" id="PF02569">
    <property type="entry name" value="Pantoate_ligase"/>
    <property type="match status" value="1"/>
</dbReference>
<dbReference type="NCBIfam" id="TIGR00018">
    <property type="entry name" value="panC"/>
    <property type="match status" value="1"/>
</dbReference>
<dbReference type="PANTHER" id="PTHR21299:SF1">
    <property type="entry name" value="PANTOATE--BETA-ALANINE LIGASE"/>
    <property type="match status" value="1"/>
</dbReference>
<dbReference type="InterPro" id="IPR003721">
    <property type="entry name" value="Pantoate_ligase"/>
</dbReference>
<dbReference type="Gene3D" id="3.40.50.620">
    <property type="entry name" value="HUPs"/>
    <property type="match status" value="1"/>
</dbReference>
<keyword evidence="8" id="KW-0963">Cytoplasm</keyword>
<evidence type="ECO:0000256" key="3">
    <source>
        <dbReference type="ARBA" id="ARBA00022598"/>
    </source>
</evidence>
<feature type="binding site" evidence="8">
    <location>
        <begin position="31"/>
        <end position="38"/>
    </location>
    <ligand>
        <name>ATP</name>
        <dbReference type="ChEBI" id="CHEBI:30616"/>
    </ligand>
</feature>
<accession>A0ABU3B7C3</accession>
<dbReference type="InterPro" id="IPR014729">
    <property type="entry name" value="Rossmann-like_a/b/a_fold"/>
</dbReference>
<comment type="catalytic activity">
    <reaction evidence="7 8">
        <text>(R)-pantoate + beta-alanine + ATP = (R)-pantothenate + AMP + diphosphate + H(+)</text>
        <dbReference type="Rhea" id="RHEA:10912"/>
        <dbReference type="ChEBI" id="CHEBI:15378"/>
        <dbReference type="ChEBI" id="CHEBI:15980"/>
        <dbReference type="ChEBI" id="CHEBI:29032"/>
        <dbReference type="ChEBI" id="CHEBI:30616"/>
        <dbReference type="ChEBI" id="CHEBI:33019"/>
        <dbReference type="ChEBI" id="CHEBI:57966"/>
        <dbReference type="ChEBI" id="CHEBI:456215"/>
        <dbReference type="EC" id="6.3.2.1"/>
    </reaction>
</comment>